<feature type="domain" description="wHTH-Hsp90 Na associated" evidence="2">
    <location>
        <begin position="1190"/>
        <end position="1251"/>
    </location>
</feature>
<dbReference type="STRING" id="1586287.BBK82_45165"/>
<dbReference type="EMBL" id="CP016793">
    <property type="protein sequence ID" value="ANZ42063.1"/>
    <property type="molecule type" value="Genomic_DNA"/>
</dbReference>
<feature type="domain" description="wHTH-Hsp90 Na associated" evidence="2">
    <location>
        <begin position="1336"/>
        <end position="1388"/>
    </location>
</feature>
<name>A0A1B2HWH8_9PSEU</name>
<evidence type="ECO:0000259" key="2">
    <source>
        <dbReference type="Pfam" id="PF24410"/>
    </source>
</evidence>
<dbReference type="RefSeq" id="WP_065920397.1">
    <property type="nucleotide sequence ID" value="NZ_CP016793.1"/>
</dbReference>
<feature type="domain" description="wHTH-Hsp90 Na associated" evidence="2">
    <location>
        <begin position="862"/>
        <end position="913"/>
    </location>
</feature>
<organism evidence="3 4">
    <name type="scientific">Lentzea guizhouensis</name>
    <dbReference type="NCBI Taxonomy" id="1586287"/>
    <lineage>
        <taxon>Bacteria</taxon>
        <taxon>Bacillati</taxon>
        <taxon>Actinomycetota</taxon>
        <taxon>Actinomycetes</taxon>
        <taxon>Pseudonocardiales</taxon>
        <taxon>Pseudonocardiaceae</taxon>
        <taxon>Lentzea</taxon>
    </lineage>
</organism>
<feature type="domain" description="wHTH-Hsp90 Na associated" evidence="2">
    <location>
        <begin position="1070"/>
        <end position="1104"/>
    </location>
</feature>
<feature type="domain" description="wHTH-Hsp90 Na associated" evidence="2">
    <location>
        <begin position="1141"/>
        <end position="1178"/>
    </location>
</feature>
<dbReference type="PRINTS" id="PR00775">
    <property type="entry name" value="HEATSHOCK90"/>
</dbReference>
<evidence type="ECO:0000313" key="4">
    <source>
        <dbReference type="Proteomes" id="UP000093053"/>
    </source>
</evidence>
<dbReference type="KEGG" id="led:BBK82_45165"/>
<proteinExistence type="predicted"/>
<dbReference type="SUPFAM" id="SSF55874">
    <property type="entry name" value="ATPase domain of HSP90 chaperone/DNA topoisomerase II/histidine kinase"/>
    <property type="match status" value="1"/>
</dbReference>
<dbReference type="Pfam" id="PF24401">
    <property type="entry name" value="iHD-CE"/>
    <property type="match status" value="1"/>
</dbReference>
<protein>
    <submittedName>
        <fullName evidence="3">Uncharacterized protein</fullName>
    </submittedName>
</protein>
<gene>
    <name evidence="3" type="ORF">BBK82_45165</name>
</gene>
<dbReference type="OrthoDB" id="9802640at2"/>
<dbReference type="Gene3D" id="3.30.565.10">
    <property type="entry name" value="Histidine kinase-like ATPase, C-terminal domain"/>
    <property type="match status" value="1"/>
</dbReference>
<keyword evidence="4" id="KW-1185">Reference proteome</keyword>
<evidence type="ECO:0000259" key="1">
    <source>
        <dbReference type="Pfam" id="PF24401"/>
    </source>
</evidence>
<feature type="domain" description="wHTH-Hsp90 Na associated" evidence="2">
    <location>
        <begin position="1008"/>
        <end position="1038"/>
    </location>
</feature>
<sequence length="1392" mass="153154">MPDSDQRHLIGVDTPRRSLGEIAQQHPWWTAASEHLDGYRKLRSAVLAVVHRLAGRWEDDRISQPWHDPAFAERFTTRVRWVTERLLTPANLRLSEVETALLVVFPYLHQAFWAQQAATALRGTDPATAAFTPEGDLRDFSAFVAEHGTLHRRGTRAFAAGEPAAHSIAWWLFHQWLVRRPESYRTEDLAALLPAQLPEPLRSVLDPERLLELMRVVQIDPAFLRRADRGTTLRSVAHIASSSEFEEDLREQLLGYLLVFAYRTAIDPMVLPRDIFIHLGIDDGVVPREVLASISRASWRGTRTRALTAVCTHPATALALREQAGSVDALLIEIGLAAEESDSLRSALEGMPVHATAGGVAMAAGGEPGHAPVALGHRFRLADDRIQDLLMGEQLYGTPELAVRELYQNALDACRYRRARTAYLRKTGADLPHWEGEIDFRQHVVDGRPVLDCTDNGIGMGDRELVDVFARAGIKFTDLPEYVEEKALWTTEGIESFPNSKFGVGVLSYFMLADEITVTTCRLDRAGRPGRLLEAHIAGPEALFRVRDLGPGTQAGTVTRLHLRSPEPTRPLRCTELLRRVLWVSEFRVTSQDRSGEQIWLPDQLSTMAPIGTDDALEQGARRKANLVLPTPNGRVWWCDTTGAVLADGIWAGTTTFGAVVNLSGHDAPRLTVDRRKIIDLDRPLVQRLLMDAIPTLLQASPSPLSHGWLANILDDDDADDNNNARLADEICERAIEARYRPWRIGGIEMPIEVVGCFSEDAAMLAGSGQNFPTWSARTRRWRLAAWLRANAGPGDATDDVVPARPSDKLLINELRDEAPHLGEVLAAAFRMERTPAEVVARAAELDYPVGELGVLPAEARKTDRHLLDTSMQPDGRYLRAEEDVPHDHVITAAAETGLSPQAVTTRLHELGYRVPTADRLPTEVHPSDDILVNPLFWGDPISLGEPVPVPSVMVAAARTGKTPAEVARRLRELGYEPPGPDELPPHTDGRDQVVFVGRRWPNGEFVEDPVPLLHIVLSAIESGQSPAQVAARLAAAGFEVPPTSDLPVLTESDVSLTRVHDPTTLFKSVHHDEVTDLGHVLAVAFKSGRPPRLVARRLAELGYTPPAAAAVPASVRADDLVLACTTIGADHEYERKAKYRPWLPTGQRISFQRVLIAAAKTGRTPGDVAGRLGELGFEVPQANWAESEVTPHDLVLLSHALNGKPPWLDADDPALVRTDLTVPVGHVLAAAAELGKPPQDVAERLRRLGLRTEQAELPAKVGPLDARLLVRQPAAWSRKDGRDHEFQRVGTSTPADVQHLLFAAGTTGLPPAEVAMRLVGLGVPVVAGDRLPSSVDEIDLRLLRHRWDAEPYQAFDTSFPRAQVLPAAYHTRLTPGEVINRLERLGFTLDT</sequence>
<evidence type="ECO:0000313" key="3">
    <source>
        <dbReference type="EMBL" id="ANZ42063.1"/>
    </source>
</evidence>
<feature type="domain" description="iHD-CE" evidence="1">
    <location>
        <begin position="22"/>
        <end position="361"/>
    </location>
</feature>
<dbReference type="InterPro" id="IPR056506">
    <property type="entry name" value="iHD-CE"/>
</dbReference>
<dbReference type="Pfam" id="PF24410">
    <property type="entry name" value="wHTH-HSP90_Na-assoc"/>
    <property type="match status" value="7"/>
</dbReference>
<dbReference type="InterPro" id="IPR036890">
    <property type="entry name" value="HATPase_C_sf"/>
</dbReference>
<dbReference type="Proteomes" id="UP000093053">
    <property type="component" value="Chromosome"/>
</dbReference>
<reference evidence="3 4" key="1">
    <citation type="submission" date="2016-07" db="EMBL/GenBank/DDBJ databases">
        <title>Complete genome sequence of the Lentzea guizhouensis DHS C013.</title>
        <authorList>
            <person name="Cao C."/>
        </authorList>
    </citation>
    <scope>NUCLEOTIDE SEQUENCE [LARGE SCALE GENOMIC DNA]</scope>
    <source>
        <strain evidence="3 4">DHS C013</strain>
    </source>
</reference>
<accession>A0A1B2HWH8</accession>
<dbReference type="InterPro" id="IPR020575">
    <property type="entry name" value="Hsp90_N"/>
</dbReference>
<feature type="domain" description="wHTH-Hsp90 Na associated" evidence="2">
    <location>
        <begin position="925"/>
        <end position="976"/>
    </location>
</feature>
<dbReference type="InterPro" id="IPR056507">
    <property type="entry name" value="wHTH-HSP90_Na-assoc"/>
</dbReference>